<organism evidence="2 3">
    <name type="scientific">Allohahella marinimesophila</name>
    <dbReference type="NCBI Taxonomy" id="1054972"/>
    <lineage>
        <taxon>Bacteria</taxon>
        <taxon>Pseudomonadati</taxon>
        <taxon>Pseudomonadota</taxon>
        <taxon>Gammaproteobacteria</taxon>
        <taxon>Oceanospirillales</taxon>
        <taxon>Hahellaceae</taxon>
        <taxon>Allohahella</taxon>
    </lineage>
</organism>
<dbReference type="InterPro" id="IPR023374">
    <property type="entry name" value="AttH-like_dom_sf"/>
</dbReference>
<evidence type="ECO:0000313" key="3">
    <source>
        <dbReference type="Proteomes" id="UP001501337"/>
    </source>
</evidence>
<name>A0ABP7QAD2_9GAMM</name>
<comment type="caution">
    <text evidence="2">The sequence shown here is derived from an EMBL/GenBank/DDBJ whole genome shotgun (WGS) entry which is preliminary data.</text>
</comment>
<dbReference type="Pfam" id="PF17186">
    <property type="entry name" value="Lipocalin_9"/>
    <property type="match status" value="1"/>
</dbReference>
<dbReference type="InterPro" id="IPR010791">
    <property type="entry name" value="AttH_dom"/>
</dbReference>
<dbReference type="Proteomes" id="UP001501337">
    <property type="component" value="Unassembled WGS sequence"/>
</dbReference>
<accession>A0ABP7QAD2</accession>
<keyword evidence="3" id="KW-1185">Reference proteome</keyword>
<feature type="domain" description="AttH" evidence="1">
    <location>
        <begin position="2"/>
        <end position="174"/>
    </location>
</feature>
<dbReference type="Pfam" id="PF07143">
    <property type="entry name" value="CrtC"/>
    <property type="match status" value="1"/>
</dbReference>
<proteinExistence type="predicted"/>
<dbReference type="Gene3D" id="2.40.370.10">
    <property type="entry name" value="AttH-like domain"/>
    <property type="match status" value="2"/>
</dbReference>
<evidence type="ECO:0000313" key="2">
    <source>
        <dbReference type="EMBL" id="GAA3978805.1"/>
    </source>
</evidence>
<dbReference type="EMBL" id="BAABBO010000023">
    <property type="protein sequence ID" value="GAA3978805.1"/>
    <property type="molecule type" value="Genomic_DNA"/>
</dbReference>
<dbReference type="PANTHER" id="PTHR38591">
    <property type="entry name" value="HYDROLASE"/>
    <property type="match status" value="1"/>
</dbReference>
<dbReference type="SUPFAM" id="SSF159245">
    <property type="entry name" value="AttH-like"/>
    <property type="match status" value="1"/>
</dbReference>
<evidence type="ECO:0000259" key="1">
    <source>
        <dbReference type="Pfam" id="PF07143"/>
    </source>
</evidence>
<protein>
    <submittedName>
        <fullName evidence="2">Lipocalin-like domain-containing protein</fullName>
    </submittedName>
</protein>
<reference evidence="3" key="1">
    <citation type="journal article" date="2019" name="Int. J. Syst. Evol. Microbiol.">
        <title>The Global Catalogue of Microorganisms (GCM) 10K type strain sequencing project: providing services to taxonomists for standard genome sequencing and annotation.</title>
        <authorList>
            <consortium name="The Broad Institute Genomics Platform"/>
            <consortium name="The Broad Institute Genome Sequencing Center for Infectious Disease"/>
            <person name="Wu L."/>
            <person name="Ma J."/>
        </authorList>
    </citation>
    <scope>NUCLEOTIDE SEQUENCE [LARGE SCALE GENOMIC DNA]</scope>
    <source>
        <strain evidence="3">JCM 17555</strain>
    </source>
</reference>
<sequence>MKDEQDRDWGLQWTLFRTALGDESRAEGWESPVIWMAHAALSPPVLLPEAGGHQFEQRFARGGIGQAGVSSVDDILEHGFEAWLDDWLLKSRQAGALLPAALHFSVGDKQLAFELRELGPIVLQGDKGYSRKSSDGQASYYYSHPNIAIEGRVMSKDGSIALEGLAWLDREWSSTFLAEDQTGWDWFALHLDDGRKLMIYRLRSALGQDNFSGTLVAADGHAQTLDQGAIDLTPLQSTTLKNGVVLPLRWRLELPELQLGWTLSTDNPEQFMQTTVPYWEGRIEAEPMSGSPAGIGYMELTGYRAAD</sequence>
<gene>
    <name evidence="2" type="ORF">GCM10022278_39240</name>
</gene>
<dbReference type="PANTHER" id="PTHR38591:SF1">
    <property type="entry name" value="BLL1000 PROTEIN"/>
    <property type="match status" value="1"/>
</dbReference>